<dbReference type="PROSITE" id="PS50110">
    <property type="entry name" value="RESPONSE_REGULATORY"/>
    <property type="match status" value="1"/>
</dbReference>
<organism evidence="10 11">
    <name type="scientific">Actinacidiphila alni</name>
    <dbReference type="NCBI Taxonomy" id="380248"/>
    <lineage>
        <taxon>Bacteria</taxon>
        <taxon>Bacillati</taxon>
        <taxon>Actinomycetota</taxon>
        <taxon>Actinomycetes</taxon>
        <taxon>Kitasatosporales</taxon>
        <taxon>Streptomycetaceae</taxon>
        <taxon>Actinacidiphila</taxon>
    </lineage>
</organism>
<dbReference type="GO" id="GO:0000156">
    <property type="term" value="F:phosphorelay response regulator activity"/>
    <property type="evidence" value="ECO:0007669"/>
    <property type="project" value="TreeGrafter"/>
</dbReference>
<feature type="modified residue" description="4-aspartylphosphate" evidence="6">
    <location>
        <position position="49"/>
    </location>
</feature>
<dbReference type="InterPro" id="IPR016032">
    <property type="entry name" value="Sig_transdc_resp-reg_C-effctor"/>
</dbReference>
<evidence type="ECO:0000256" key="2">
    <source>
        <dbReference type="ARBA" id="ARBA00023012"/>
    </source>
</evidence>
<gene>
    <name evidence="10" type="ORF">SAMN05216251_104321</name>
</gene>
<dbReference type="STRING" id="380248.SAMN05216251_104321"/>
<evidence type="ECO:0000313" key="10">
    <source>
        <dbReference type="EMBL" id="SFE67430.1"/>
    </source>
</evidence>
<dbReference type="GO" id="GO:0000976">
    <property type="term" value="F:transcription cis-regulatory region binding"/>
    <property type="evidence" value="ECO:0007669"/>
    <property type="project" value="TreeGrafter"/>
</dbReference>
<evidence type="ECO:0000256" key="6">
    <source>
        <dbReference type="PROSITE-ProRule" id="PRU00169"/>
    </source>
</evidence>
<keyword evidence="1 6" id="KW-0597">Phosphoprotein</keyword>
<keyword evidence="11" id="KW-1185">Reference proteome</keyword>
<dbReference type="InterPro" id="IPR001867">
    <property type="entry name" value="OmpR/PhoB-type_DNA-bd"/>
</dbReference>
<dbReference type="GO" id="GO:0005829">
    <property type="term" value="C:cytosol"/>
    <property type="evidence" value="ECO:0007669"/>
    <property type="project" value="TreeGrafter"/>
</dbReference>
<dbReference type="GO" id="GO:0032993">
    <property type="term" value="C:protein-DNA complex"/>
    <property type="evidence" value="ECO:0007669"/>
    <property type="project" value="TreeGrafter"/>
</dbReference>
<dbReference type="OrthoDB" id="9801604at2"/>
<evidence type="ECO:0000256" key="4">
    <source>
        <dbReference type="ARBA" id="ARBA00023125"/>
    </source>
</evidence>
<keyword evidence="4 7" id="KW-0238">DNA-binding</keyword>
<sequence length="228" mass="25133">MRVLVADSDTIGVGSLSAELQRHGFDIEQCGTGAEALERYTTFDFFLLDLALPDMDGLEVCRLLRSASDIPIIAFTDPGTDLDRILCLQAGCDDCMAKPFGFRELLARIEAVLRRSGAHTSAAARSQPIMIGSLCIDPDTREVRLNGRLINLTRIEFCLLLKLASQPQTVFTRTQLMGDVWGYQHDGRPLSARASRTIDTHVSALRKKLGDPSWIVTLRGIGFRMGHA</sequence>
<feature type="domain" description="Response regulatory" evidence="8">
    <location>
        <begin position="2"/>
        <end position="113"/>
    </location>
</feature>
<dbReference type="InterPro" id="IPR036388">
    <property type="entry name" value="WH-like_DNA-bd_sf"/>
</dbReference>
<feature type="DNA-binding region" description="OmpR/PhoB-type" evidence="7">
    <location>
        <begin position="126"/>
        <end position="227"/>
    </location>
</feature>
<name>A0A1I2CI89_9ACTN</name>
<keyword evidence="5" id="KW-0804">Transcription</keyword>
<keyword evidence="2" id="KW-0902">Two-component regulatory system</keyword>
<dbReference type="SUPFAM" id="SSF52172">
    <property type="entry name" value="CheY-like"/>
    <property type="match status" value="1"/>
</dbReference>
<dbReference type="SMART" id="SM00862">
    <property type="entry name" value="Trans_reg_C"/>
    <property type="match status" value="1"/>
</dbReference>
<feature type="domain" description="OmpR/PhoB-type" evidence="9">
    <location>
        <begin position="126"/>
        <end position="227"/>
    </location>
</feature>
<dbReference type="Proteomes" id="UP000199323">
    <property type="component" value="Unassembled WGS sequence"/>
</dbReference>
<dbReference type="EMBL" id="FONG01000004">
    <property type="protein sequence ID" value="SFE67430.1"/>
    <property type="molecule type" value="Genomic_DNA"/>
</dbReference>
<reference evidence="10 11" key="1">
    <citation type="submission" date="2016-10" db="EMBL/GenBank/DDBJ databases">
        <authorList>
            <person name="de Groot N.N."/>
        </authorList>
    </citation>
    <scope>NUCLEOTIDE SEQUENCE [LARGE SCALE GENOMIC DNA]</scope>
    <source>
        <strain evidence="10 11">CGMCC 4.3510</strain>
    </source>
</reference>
<dbReference type="PANTHER" id="PTHR48111:SF1">
    <property type="entry name" value="TWO-COMPONENT RESPONSE REGULATOR ORR33"/>
    <property type="match status" value="1"/>
</dbReference>
<evidence type="ECO:0000256" key="3">
    <source>
        <dbReference type="ARBA" id="ARBA00023015"/>
    </source>
</evidence>
<dbReference type="CDD" id="cd00383">
    <property type="entry name" value="trans_reg_C"/>
    <property type="match status" value="1"/>
</dbReference>
<dbReference type="SUPFAM" id="SSF46894">
    <property type="entry name" value="C-terminal effector domain of the bipartite response regulators"/>
    <property type="match status" value="1"/>
</dbReference>
<protein>
    <submittedName>
        <fullName evidence="10">DNA-binding response regulator, OmpR family, contains REC and winged-helix (WHTH) domain</fullName>
    </submittedName>
</protein>
<dbReference type="PROSITE" id="PS51755">
    <property type="entry name" value="OMPR_PHOB"/>
    <property type="match status" value="1"/>
</dbReference>
<dbReference type="PANTHER" id="PTHR48111">
    <property type="entry name" value="REGULATOR OF RPOS"/>
    <property type="match status" value="1"/>
</dbReference>
<dbReference type="InterPro" id="IPR001789">
    <property type="entry name" value="Sig_transdc_resp-reg_receiver"/>
</dbReference>
<dbReference type="InterPro" id="IPR011006">
    <property type="entry name" value="CheY-like_superfamily"/>
</dbReference>
<evidence type="ECO:0000259" key="9">
    <source>
        <dbReference type="PROSITE" id="PS51755"/>
    </source>
</evidence>
<evidence type="ECO:0000259" key="8">
    <source>
        <dbReference type="PROSITE" id="PS50110"/>
    </source>
</evidence>
<accession>A0A1I2CI89</accession>
<keyword evidence="3" id="KW-0805">Transcription regulation</keyword>
<evidence type="ECO:0000313" key="11">
    <source>
        <dbReference type="Proteomes" id="UP000199323"/>
    </source>
</evidence>
<evidence type="ECO:0000256" key="1">
    <source>
        <dbReference type="ARBA" id="ARBA00022553"/>
    </source>
</evidence>
<dbReference type="Gene3D" id="1.10.10.10">
    <property type="entry name" value="Winged helix-like DNA-binding domain superfamily/Winged helix DNA-binding domain"/>
    <property type="match status" value="1"/>
</dbReference>
<dbReference type="Pfam" id="PF00072">
    <property type="entry name" value="Response_reg"/>
    <property type="match status" value="1"/>
</dbReference>
<dbReference type="AlphaFoldDB" id="A0A1I2CI89"/>
<dbReference type="InterPro" id="IPR039420">
    <property type="entry name" value="WalR-like"/>
</dbReference>
<dbReference type="Gene3D" id="3.40.50.2300">
    <property type="match status" value="1"/>
</dbReference>
<evidence type="ECO:0000256" key="5">
    <source>
        <dbReference type="ARBA" id="ARBA00023163"/>
    </source>
</evidence>
<dbReference type="RefSeq" id="WP_093712978.1">
    <property type="nucleotide sequence ID" value="NZ_FONG01000004.1"/>
</dbReference>
<dbReference type="Pfam" id="PF00486">
    <property type="entry name" value="Trans_reg_C"/>
    <property type="match status" value="1"/>
</dbReference>
<dbReference type="GO" id="GO:0006355">
    <property type="term" value="P:regulation of DNA-templated transcription"/>
    <property type="evidence" value="ECO:0007669"/>
    <property type="project" value="InterPro"/>
</dbReference>
<dbReference type="SMART" id="SM00448">
    <property type="entry name" value="REC"/>
    <property type="match status" value="1"/>
</dbReference>
<evidence type="ECO:0000256" key="7">
    <source>
        <dbReference type="PROSITE-ProRule" id="PRU01091"/>
    </source>
</evidence>
<proteinExistence type="predicted"/>
<dbReference type="Gene3D" id="6.10.250.690">
    <property type="match status" value="1"/>
</dbReference>